<name>A0A423S9H2_PENVA</name>
<keyword evidence="5" id="KW-1185">Reference proteome</keyword>
<comment type="caution">
    <text evidence="4">The sequence shown here is derived from an EMBL/GenBank/DDBJ whole genome shotgun (WGS) entry which is preliminary data.</text>
</comment>
<evidence type="ECO:0000256" key="1">
    <source>
        <dbReference type="ARBA" id="ARBA00022581"/>
    </source>
</evidence>
<protein>
    <submittedName>
        <fullName evidence="4">Uncharacterized protein</fullName>
    </submittedName>
</protein>
<dbReference type="EMBL" id="QCYY01004500">
    <property type="protein sequence ID" value="ROT60883.1"/>
    <property type="molecule type" value="Genomic_DNA"/>
</dbReference>
<evidence type="ECO:0000256" key="3">
    <source>
        <dbReference type="SAM" id="Phobius"/>
    </source>
</evidence>
<dbReference type="PANTHER" id="PTHR13037:SF24">
    <property type="entry name" value="POLYCOMB PROTEIN PCL-RELATED"/>
    <property type="match status" value="1"/>
</dbReference>
<gene>
    <name evidence="4" type="ORF">C7M84_021468</name>
</gene>
<keyword evidence="1" id="KW-0945">Host-virus interaction</keyword>
<dbReference type="Proteomes" id="UP000283509">
    <property type="component" value="Unassembled WGS sequence"/>
</dbReference>
<evidence type="ECO:0000256" key="2">
    <source>
        <dbReference type="SAM" id="MobiDB-lite"/>
    </source>
</evidence>
<dbReference type="AlphaFoldDB" id="A0A423S9H2"/>
<evidence type="ECO:0000313" key="4">
    <source>
        <dbReference type="EMBL" id="ROT60883.1"/>
    </source>
</evidence>
<feature type="transmembrane region" description="Helical" evidence="3">
    <location>
        <begin position="288"/>
        <end position="306"/>
    </location>
</feature>
<reference evidence="4 5" key="1">
    <citation type="submission" date="2018-04" db="EMBL/GenBank/DDBJ databases">
        <authorList>
            <person name="Zhang X."/>
            <person name="Yuan J."/>
            <person name="Li F."/>
            <person name="Xiang J."/>
        </authorList>
    </citation>
    <scope>NUCLEOTIDE SEQUENCE [LARGE SCALE GENOMIC DNA]</scope>
    <source>
        <tissue evidence="4">Muscle</tissue>
    </source>
</reference>
<dbReference type="PANTHER" id="PTHR13037">
    <property type="entry name" value="FORMIN"/>
    <property type="match status" value="1"/>
</dbReference>
<evidence type="ECO:0000313" key="5">
    <source>
        <dbReference type="Proteomes" id="UP000283509"/>
    </source>
</evidence>
<accession>A0A423S9H2</accession>
<keyword evidence="3" id="KW-1133">Transmembrane helix</keyword>
<keyword evidence="3" id="KW-0812">Transmembrane</keyword>
<feature type="transmembrane region" description="Helical" evidence="3">
    <location>
        <begin position="246"/>
        <end position="268"/>
    </location>
</feature>
<proteinExistence type="predicted"/>
<feature type="region of interest" description="Disordered" evidence="2">
    <location>
        <begin position="384"/>
        <end position="412"/>
    </location>
</feature>
<sequence>MTLIVVGGASGRPFEITAHTRPKHKQLHVPTNDGRPHVPISPPTSPPPLIDLLKSFIYTVNSNGSHRSLAGDCTLLFPCLASSRFVRLASPFPFPFLLSRSPFPHLPRLACFLLGFLPSPRSPLLPHAPHASLLLLHPHFPSFPSTANKQRKNPFVWAGQGGGRGGALNLANPPSFAARGGGGSTSHSRNWTGKSSSFLLRRIQLRNRHELKAREATRDTTISRCPRRRFLDSAKKSFRFIEQRDAYLSLLGNAILLLVSTWQCKLFVGFLPQSPSQKQECSREREKYIFYSFLFFFSHILLSLLFPPLSLPLYHPISLLSPLPLPLLYHPLPPPSPFLTPPSPFITPPPPLPLSPLPPPSPLITPSLLPLPLSPPSPSPFITPPSSLSLYHPPPPSPLSSHHHPSLVPPTV</sequence>
<reference evidence="4 5" key="2">
    <citation type="submission" date="2019-01" db="EMBL/GenBank/DDBJ databases">
        <title>The decoding of complex shrimp genome reveals the adaptation for benthos swimmer, frequently molting mechanism and breeding impact on genome.</title>
        <authorList>
            <person name="Sun Y."/>
            <person name="Gao Y."/>
            <person name="Yu Y."/>
        </authorList>
    </citation>
    <scope>NUCLEOTIDE SEQUENCE [LARGE SCALE GENOMIC DNA]</scope>
    <source>
        <tissue evidence="4">Muscle</tissue>
    </source>
</reference>
<organism evidence="4 5">
    <name type="scientific">Penaeus vannamei</name>
    <name type="common">Whiteleg shrimp</name>
    <name type="synonym">Litopenaeus vannamei</name>
    <dbReference type="NCBI Taxonomy" id="6689"/>
    <lineage>
        <taxon>Eukaryota</taxon>
        <taxon>Metazoa</taxon>
        <taxon>Ecdysozoa</taxon>
        <taxon>Arthropoda</taxon>
        <taxon>Crustacea</taxon>
        <taxon>Multicrustacea</taxon>
        <taxon>Malacostraca</taxon>
        <taxon>Eumalacostraca</taxon>
        <taxon>Eucarida</taxon>
        <taxon>Decapoda</taxon>
        <taxon>Dendrobranchiata</taxon>
        <taxon>Penaeoidea</taxon>
        <taxon>Penaeidae</taxon>
        <taxon>Penaeus</taxon>
    </lineage>
</organism>
<keyword evidence="3" id="KW-0472">Membrane</keyword>